<reference evidence="2 3" key="1">
    <citation type="submission" date="2019-03" db="EMBL/GenBank/DDBJ databases">
        <title>Genomic Encyclopedia of Type Strains, Phase IV (KMG-IV): sequencing the most valuable type-strain genomes for metagenomic binning, comparative biology and taxonomic classification.</title>
        <authorList>
            <person name="Goeker M."/>
        </authorList>
    </citation>
    <scope>NUCLEOTIDE SEQUENCE [LARGE SCALE GENOMIC DNA]</scope>
    <source>
        <strain evidence="2 3">DSM 19377</strain>
    </source>
</reference>
<organism evidence="2 3">
    <name type="scientific">Scopulibacillus darangshiensis</name>
    <dbReference type="NCBI Taxonomy" id="442528"/>
    <lineage>
        <taxon>Bacteria</taxon>
        <taxon>Bacillati</taxon>
        <taxon>Bacillota</taxon>
        <taxon>Bacilli</taxon>
        <taxon>Bacillales</taxon>
        <taxon>Sporolactobacillaceae</taxon>
        <taxon>Scopulibacillus</taxon>
    </lineage>
</organism>
<dbReference type="SUPFAM" id="SSF109854">
    <property type="entry name" value="DinB/YfiT-like putative metalloenzymes"/>
    <property type="match status" value="1"/>
</dbReference>
<dbReference type="InterPro" id="IPR034660">
    <property type="entry name" value="DinB/YfiT-like"/>
</dbReference>
<evidence type="ECO:0000259" key="1">
    <source>
        <dbReference type="Pfam" id="PF12867"/>
    </source>
</evidence>
<dbReference type="OrthoDB" id="4295522at2"/>
<feature type="domain" description="DinB-like" evidence="1">
    <location>
        <begin position="11"/>
        <end position="146"/>
    </location>
</feature>
<comment type="caution">
    <text evidence="2">The sequence shown here is derived from an EMBL/GenBank/DDBJ whole genome shotgun (WGS) entry which is preliminary data.</text>
</comment>
<sequence length="155" mass="18530">MNRRHDVFFNQLENYRGYLLKVLGNITEEEAEIIPKGFKNNIRWNAGHVFVEQYMWIKNVTREEADVPTEFDEWFGWGSSPDNFTAETPSLEELRMLLKEQPAKIRYTYGERLDETFEPTEMWDLQTIEQVLIYTLFHEGMHLQTILDIKKCMDS</sequence>
<dbReference type="Pfam" id="PF12867">
    <property type="entry name" value="DinB_2"/>
    <property type="match status" value="1"/>
</dbReference>
<name>A0A4R2P534_9BACL</name>
<protein>
    <submittedName>
        <fullName evidence="2">DinB family protein</fullName>
    </submittedName>
</protein>
<keyword evidence="3" id="KW-1185">Reference proteome</keyword>
<dbReference type="AlphaFoldDB" id="A0A4R2P534"/>
<dbReference type="Gene3D" id="1.20.120.450">
    <property type="entry name" value="dinb family like domain"/>
    <property type="match status" value="1"/>
</dbReference>
<dbReference type="Proteomes" id="UP000295416">
    <property type="component" value="Unassembled WGS sequence"/>
</dbReference>
<dbReference type="RefSeq" id="WP_132746162.1">
    <property type="nucleotide sequence ID" value="NZ_SLXK01000013.1"/>
</dbReference>
<accession>A0A4R2P534</accession>
<gene>
    <name evidence="2" type="ORF">EV207_11397</name>
</gene>
<dbReference type="InterPro" id="IPR024775">
    <property type="entry name" value="DinB-like"/>
</dbReference>
<evidence type="ECO:0000313" key="3">
    <source>
        <dbReference type="Proteomes" id="UP000295416"/>
    </source>
</evidence>
<dbReference type="EMBL" id="SLXK01000013">
    <property type="protein sequence ID" value="TCP29061.1"/>
    <property type="molecule type" value="Genomic_DNA"/>
</dbReference>
<proteinExistence type="predicted"/>
<evidence type="ECO:0000313" key="2">
    <source>
        <dbReference type="EMBL" id="TCP29061.1"/>
    </source>
</evidence>